<evidence type="ECO:0000256" key="9">
    <source>
        <dbReference type="ARBA" id="ARBA00023225"/>
    </source>
</evidence>
<evidence type="ECO:0000313" key="12">
    <source>
        <dbReference type="EMBL" id="MDN0074177.1"/>
    </source>
</evidence>
<evidence type="ECO:0000259" key="11">
    <source>
        <dbReference type="Pfam" id="PF02108"/>
    </source>
</evidence>
<dbReference type="PANTHER" id="PTHR34982">
    <property type="entry name" value="YOP PROTEINS TRANSLOCATION PROTEIN L"/>
    <property type="match status" value="1"/>
</dbReference>
<protein>
    <recommendedName>
        <fullName evidence="4">Flagellar assembly protein FliH</fullName>
    </recommendedName>
</protein>
<evidence type="ECO:0000256" key="8">
    <source>
        <dbReference type="ARBA" id="ARBA00022927"/>
    </source>
</evidence>
<comment type="function">
    <text evidence="1">Needed for flagellar regrowth and assembly.</text>
</comment>
<feature type="region of interest" description="Disordered" evidence="10">
    <location>
        <begin position="28"/>
        <end position="47"/>
    </location>
</feature>
<evidence type="ECO:0000256" key="2">
    <source>
        <dbReference type="ARBA" id="ARBA00004496"/>
    </source>
</evidence>
<accession>A0ABT7XK60</accession>
<name>A0ABT7XK60_9NEIS</name>
<keyword evidence="9" id="KW-1006">Bacterial flagellum protein export</keyword>
<reference evidence="12" key="1">
    <citation type="submission" date="2023-06" db="EMBL/GenBank/DDBJ databases">
        <authorList>
            <person name="Zhang S."/>
        </authorList>
    </citation>
    <scope>NUCLEOTIDE SEQUENCE</scope>
    <source>
        <strain evidence="12">SG2303</strain>
    </source>
</reference>
<dbReference type="RefSeq" id="WP_289828728.1">
    <property type="nucleotide sequence ID" value="NZ_JAUEDK010000005.1"/>
</dbReference>
<dbReference type="EMBL" id="JAUEDK010000005">
    <property type="protein sequence ID" value="MDN0074177.1"/>
    <property type="molecule type" value="Genomic_DNA"/>
</dbReference>
<comment type="subcellular location">
    <subcellularLocation>
        <location evidence="2">Cytoplasm</location>
    </subcellularLocation>
</comment>
<evidence type="ECO:0000256" key="1">
    <source>
        <dbReference type="ARBA" id="ARBA00003041"/>
    </source>
</evidence>
<dbReference type="PRINTS" id="PR01003">
    <property type="entry name" value="FLGFLIH"/>
</dbReference>
<keyword evidence="13" id="KW-1185">Reference proteome</keyword>
<evidence type="ECO:0000256" key="5">
    <source>
        <dbReference type="ARBA" id="ARBA00022448"/>
    </source>
</evidence>
<keyword evidence="12" id="KW-0966">Cell projection</keyword>
<evidence type="ECO:0000256" key="6">
    <source>
        <dbReference type="ARBA" id="ARBA00022490"/>
    </source>
</evidence>
<keyword evidence="5" id="KW-0813">Transport</keyword>
<comment type="similarity">
    <text evidence="3">Belongs to the FliH family.</text>
</comment>
<feature type="domain" description="Flagellar assembly protein FliH/Type III secretion system HrpE" evidence="11">
    <location>
        <begin position="125"/>
        <end position="246"/>
    </location>
</feature>
<keyword evidence="8" id="KW-0653">Protein transport</keyword>
<keyword evidence="12" id="KW-0969">Cilium</keyword>
<comment type="caution">
    <text evidence="12">The sequence shown here is derived from an EMBL/GenBank/DDBJ whole genome shotgun (WGS) entry which is preliminary data.</text>
</comment>
<organism evidence="12 13">
    <name type="scientific">Crenobacter oryzisoli</name>
    <dbReference type="NCBI Taxonomy" id="3056844"/>
    <lineage>
        <taxon>Bacteria</taxon>
        <taxon>Pseudomonadati</taxon>
        <taxon>Pseudomonadota</taxon>
        <taxon>Betaproteobacteria</taxon>
        <taxon>Neisseriales</taxon>
        <taxon>Neisseriaceae</taxon>
        <taxon>Crenobacter</taxon>
    </lineage>
</organism>
<gene>
    <name evidence="12" type="ORF">QU481_04645</name>
</gene>
<dbReference type="InterPro" id="IPR018035">
    <property type="entry name" value="Flagellar_FliH/T3SS_HrpE"/>
</dbReference>
<dbReference type="Pfam" id="PF02108">
    <property type="entry name" value="FliH"/>
    <property type="match status" value="1"/>
</dbReference>
<evidence type="ECO:0000256" key="10">
    <source>
        <dbReference type="SAM" id="MobiDB-lite"/>
    </source>
</evidence>
<keyword evidence="6" id="KW-0963">Cytoplasm</keyword>
<keyword evidence="7" id="KW-1005">Bacterial flagellum biogenesis</keyword>
<evidence type="ECO:0000256" key="7">
    <source>
        <dbReference type="ARBA" id="ARBA00022795"/>
    </source>
</evidence>
<sequence>MKASSNNTILNGATLPESAWSPWRFADLGEQPTLPATPAPVGEEVPAGEPSVVEDVQAVEMIEEMAEPALNYPTAAELEAIHQEAWQAGYEAGHQAGLTAGQEAGEAVGHEAGMTAVRKQFAEAWEPLARLTESFEEEIARIEPVLASDVLQLALMLAGKLVGNEIATNPTVLEPLLRDALLALPPSLKAARLRVNPADLAVVRRFLEREAPQTVWQWVEDPLLERGGCLIDSDGARLDLTLARRREALAASLGLTSLESVNERVD</sequence>
<dbReference type="InterPro" id="IPR051472">
    <property type="entry name" value="T3SS_Stator/FliH"/>
</dbReference>
<dbReference type="Proteomes" id="UP001168540">
    <property type="component" value="Unassembled WGS sequence"/>
</dbReference>
<evidence type="ECO:0000256" key="3">
    <source>
        <dbReference type="ARBA" id="ARBA00006602"/>
    </source>
</evidence>
<proteinExistence type="inferred from homology"/>
<evidence type="ECO:0000256" key="4">
    <source>
        <dbReference type="ARBA" id="ARBA00016507"/>
    </source>
</evidence>
<dbReference type="InterPro" id="IPR000563">
    <property type="entry name" value="Flag_FliH"/>
</dbReference>
<keyword evidence="12" id="KW-0282">Flagellum</keyword>
<dbReference type="PANTHER" id="PTHR34982:SF1">
    <property type="entry name" value="FLAGELLAR ASSEMBLY PROTEIN FLIH"/>
    <property type="match status" value="1"/>
</dbReference>
<evidence type="ECO:0000313" key="13">
    <source>
        <dbReference type="Proteomes" id="UP001168540"/>
    </source>
</evidence>